<evidence type="ECO:0000313" key="1">
    <source>
        <dbReference type="EMBL" id="KYN37278.1"/>
    </source>
</evidence>
<protein>
    <recommendedName>
        <fullName evidence="3">HTH psq-type domain-containing protein</fullName>
    </recommendedName>
</protein>
<proteinExistence type="predicted"/>
<accession>A0A195FA20</accession>
<reference evidence="1 2" key="1">
    <citation type="submission" date="2016-03" db="EMBL/GenBank/DDBJ databases">
        <title>Trachymyrmex septentrionalis WGS genome.</title>
        <authorList>
            <person name="Nygaard S."/>
            <person name="Hu H."/>
            <person name="Boomsma J."/>
            <person name="Zhang G."/>
        </authorList>
    </citation>
    <scope>NUCLEOTIDE SEQUENCE [LARGE SCALE GENOMIC DNA]</scope>
    <source>
        <strain evidence="1">Tsep2-gDNA-1</strain>
        <tissue evidence="1">Whole body</tissue>
    </source>
</reference>
<evidence type="ECO:0008006" key="3">
    <source>
        <dbReference type="Google" id="ProtNLM"/>
    </source>
</evidence>
<keyword evidence="2" id="KW-1185">Reference proteome</keyword>
<gene>
    <name evidence="1" type="ORF">ALC56_08335</name>
</gene>
<dbReference type="AlphaFoldDB" id="A0A195FA20"/>
<dbReference type="STRING" id="34720.A0A195FA20"/>
<dbReference type="EMBL" id="KQ981720">
    <property type="protein sequence ID" value="KYN37278.1"/>
    <property type="molecule type" value="Genomic_DNA"/>
</dbReference>
<evidence type="ECO:0000313" key="2">
    <source>
        <dbReference type="Proteomes" id="UP000078541"/>
    </source>
</evidence>
<organism evidence="1 2">
    <name type="scientific">Trachymyrmex septentrionalis</name>
    <dbReference type="NCBI Taxonomy" id="34720"/>
    <lineage>
        <taxon>Eukaryota</taxon>
        <taxon>Metazoa</taxon>
        <taxon>Ecdysozoa</taxon>
        <taxon>Arthropoda</taxon>
        <taxon>Hexapoda</taxon>
        <taxon>Insecta</taxon>
        <taxon>Pterygota</taxon>
        <taxon>Neoptera</taxon>
        <taxon>Endopterygota</taxon>
        <taxon>Hymenoptera</taxon>
        <taxon>Apocrita</taxon>
        <taxon>Aculeata</taxon>
        <taxon>Formicoidea</taxon>
        <taxon>Formicidae</taxon>
        <taxon>Myrmicinae</taxon>
        <taxon>Trachymyrmex</taxon>
    </lineage>
</organism>
<sequence>KRTTNFELVSTEIYELAATEVIERNISLRKVAEFYRFSHVSLYRYIKKKKKMNEEDKRGLPTVGYTSCKRVFSNQEEAILRDYLLHCSAVNYGLNTKEVRKLAYELVNKYNKNVAFLWQNNESAGEDWLRLFRDDFLIFFEAFKNHARPTIENKCLILLDNHNIFSQPFIFKAKFSRRLRRRLCEQRRVLKYGALERRTLRQVPRQILSKKQDMFETEGAARFRQSSLTSLRNELLAEFFLALKLEFLE</sequence>
<feature type="non-terminal residue" evidence="1">
    <location>
        <position position="1"/>
    </location>
</feature>
<dbReference type="Proteomes" id="UP000078541">
    <property type="component" value="Unassembled WGS sequence"/>
</dbReference>
<name>A0A195FA20_9HYME</name>